<feature type="domain" description="Glycosyltransferase 2-like" evidence="1">
    <location>
        <begin position="21"/>
        <end position="137"/>
    </location>
</feature>
<dbReference type="SUPFAM" id="SSF53448">
    <property type="entry name" value="Nucleotide-diphospho-sugar transferases"/>
    <property type="match status" value="1"/>
</dbReference>
<dbReference type="EMBL" id="LSTR01000037">
    <property type="protein sequence ID" value="OAH43052.1"/>
    <property type="molecule type" value="Genomic_DNA"/>
</dbReference>
<gene>
    <name evidence="2" type="ORF">AX777_09305</name>
</gene>
<dbReference type="GO" id="GO:0016758">
    <property type="term" value="F:hexosyltransferase activity"/>
    <property type="evidence" value="ECO:0007669"/>
    <property type="project" value="UniProtKB-ARBA"/>
</dbReference>
<keyword evidence="2" id="KW-0808">Transferase</keyword>
<reference evidence="2 3" key="1">
    <citation type="submission" date="2016-02" db="EMBL/GenBank/DDBJ databases">
        <authorList>
            <person name="Wen L."/>
            <person name="He K."/>
            <person name="Yang H."/>
        </authorList>
    </citation>
    <scope>NUCLEOTIDE SEQUENCE [LARGE SCALE GENOMIC DNA]</scope>
    <source>
        <strain evidence="2 3">CD09_2</strain>
    </source>
</reference>
<evidence type="ECO:0000313" key="3">
    <source>
        <dbReference type="Proteomes" id="UP000077262"/>
    </source>
</evidence>
<dbReference type="Proteomes" id="UP000077262">
    <property type="component" value="Unassembled WGS sequence"/>
</dbReference>
<dbReference type="AlphaFoldDB" id="A0A177JPA3"/>
<accession>A0A177JPA3</accession>
<sequence>MPPDPVQPYPSELRAVRRIAVIIPYFQRERGILQQALRSIVAQTFTAPTEVELLIIDDSSPIPAQDELADMELPPWLNLRTMQQSNAGPAAARNHGLDQIGPDIDYVAFLDSDDSWAPDHLQQGVDALELGHDFYFCDSAMPPSSLFASLTLFAQGANEDAFEPLPLGGQIYRLQPDRAGQFMVQEYLCQTSAVILRHRAMRDLRFEERLRYAGEDWLMWVRLAHSVDGICFSKLAKAQRGEGINLYRDAHERLGAKNLRRLMSMVLANRLMKITPGISAAAARLTDQRIMILRREMAAILLHPRVYQGLKNGEQRRIILDAYRLMNVSLLPLWRDIIIRKMRWHSPRLDEAMT</sequence>
<evidence type="ECO:0000313" key="2">
    <source>
        <dbReference type="EMBL" id="OAH43052.1"/>
    </source>
</evidence>
<dbReference type="PANTHER" id="PTHR22916">
    <property type="entry name" value="GLYCOSYLTRANSFERASE"/>
    <property type="match status" value="1"/>
</dbReference>
<dbReference type="RefSeq" id="WP_017502680.1">
    <property type="nucleotide sequence ID" value="NZ_LSTR01000037.1"/>
</dbReference>
<dbReference type="Gene3D" id="3.90.550.10">
    <property type="entry name" value="Spore Coat Polysaccharide Biosynthesis Protein SpsA, Chain A"/>
    <property type="match status" value="1"/>
</dbReference>
<comment type="caution">
    <text evidence="2">The sequence shown here is derived from an EMBL/GenBank/DDBJ whole genome shotgun (WGS) entry which is preliminary data.</text>
</comment>
<dbReference type="InterPro" id="IPR029044">
    <property type="entry name" value="Nucleotide-diphossugar_trans"/>
</dbReference>
<dbReference type="CDD" id="cd00761">
    <property type="entry name" value="Glyco_tranf_GTA_type"/>
    <property type="match status" value="1"/>
</dbReference>
<dbReference type="PANTHER" id="PTHR22916:SF3">
    <property type="entry name" value="UDP-GLCNAC:BETAGAL BETA-1,3-N-ACETYLGLUCOSAMINYLTRANSFERASE-LIKE PROTEIN 1"/>
    <property type="match status" value="1"/>
</dbReference>
<protein>
    <submittedName>
        <fullName evidence="2">Glycosyl transferase</fullName>
    </submittedName>
</protein>
<name>A0A177JPA3_SPHYA</name>
<dbReference type="Pfam" id="PF00535">
    <property type="entry name" value="Glycos_transf_2"/>
    <property type="match status" value="1"/>
</dbReference>
<dbReference type="InterPro" id="IPR001173">
    <property type="entry name" value="Glyco_trans_2-like"/>
</dbReference>
<dbReference type="OrthoDB" id="6383742at2"/>
<organism evidence="2 3">
    <name type="scientific">Sphingobium yanoikuyae</name>
    <name type="common">Sphingomonas yanoikuyae</name>
    <dbReference type="NCBI Taxonomy" id="13690"/>
    <lineage>
        <taxon>Bacteria</taxon>
        <taxon>Pseudomonadati</taxon>
        <taxon>Pseudomonadota</taxon>
        <taxon>Alphaproteobacteria</taxon>
        <taxon>Sphingomonadales</taxon>
        <taxon>Sphingomonadaceae</taxon>
        <taxon>Sphingobium</taxon>
    </lineage>
</organism>
<evidence type="ECO:0000259" key="1">
    <source>
        <dbReference type="Pfam" id="PF00535"/>
    </source>
</evidence>
<proteinExistence type="predicted"/>